<proteinExistence type="predicted"/>
<reference evidence="12 13" key="1">
    <citation type="submission" date="2006-06" db="EMBL/GenBank/DDBJ databases">
        <title>Complete sequence of Rubrobacter xylanophilus DSM 9941.</title>
        <authorList>
            <consortium name="US DOE Joint Genome Institute"/>
            <person name="Copeland A."/>
            <person name="Lucas S."/>
            <person name="Lapidus A."/>
            <person name="Barry K."/>
            <person name="Detter J.C."/>
            <person name="Glavina del Rio T."/>
            <person name="Hammon N."/>
            <person name="Israni S."/>
            <person name="Dalin E."/>
            <person name="Tice H."/>
            <person name="Pitluck S."/>
            <person name="Munk A.C."/>
            <person name="Brettin T."/>
            <person name="Bruce D."/>
            <person name="Han C."/>
            <person name="Tapia R."/>
            <person name="Gilna P."/>
            <person name="Schmutz J."/>
            <person name="Larimer F."/>
            <person name="Land M."/>
            <person name="Hauser L."/>
            <person name="Kyrpides N."/>
            <person name="Lykidis A."/>
            <person name="da Costa M.S."/>
            <person name="Rainey F.A."/>
            <person name="Empadinhas N."/>
            <person name="Jolivet E."/>
            <person name="Battista J.R."/>
            <person name="Richardson P."/>
        </authorList>
    </citation>
    <scope>NUCLEOTIDE SEQUENCE [LARGE SCALE GENOMIC DNA]</scope>
    <source>
        <strain evidence="13">DSM 9941 / NBRC 16129 / PRD-1</strain>
    </source>
</reference>
<comment type="catalytic activity">
    <reaction evidence="7">
        <text>L-threonyl-[protein] + ATP = O-phospho-L-threonyl-[protein] + ADP + H(+)</text>
        <dbReference type="Rhea" id="RHEA:46608"/>
        <dbReference type="Rhea" id="RHEA-COMP:11060"/>
        <dbReference type="Rhea" id="RHEA-COMP:11605"/>
        <dbReference type="ChEBI" id="CHEBI:15378"/>
        <dbReference type="ChEBI" id="CHEBI:30013"/>
        <dbReference type="ChEBI" id="CHEBI:30616"/>
        <dbReference type="ChEBI" id="CHEBI:61977"/>
        <dbReference type="ChEBI" id="CHEBI:456216"/>
        <dbReference type="EC" id="2.7.11.1"/>
    </reaction>
</comment>
<keyword evidence="13" id="KW-1185">Reference proteome</keyword>
<feature type="region of interest" description="Disordered" evidence="10">
    <location>
        <begin position="319"/>
        <end position="360"/>
    </location>
</feature>
<protein>
    <recommendedName>
        <fullName evidence="1">non-specific serine/threonine protein kinase</fullName>
        <ecNumber evidence="1">2.7.11.1</ecNumber>
    </recommendedName>
</protein>
<dbReference type="AlphaFoldDB" id="Q1AY29"/>
<evidence type="ECO:0000256" key="5">
    <source>
        <dbReference type="ARBA" id="ARBA00022777"/>
    </source>
</evidence>
<dbReference type="PROSITE" id="PS00107">
    <property type="entry name" value="PROTEIN_KINASE_ATP"/>
    <property type="match status" value="1"/>
</dbReference>
<evidence type="ECO:0000313" key="13">
    <source>
        <dbReference type="Proteomes" id="UP000006637"/>
    </source>
</evidence>
<evidence type="ECO:0000256" key="8">
    <source>
        <dbReference type="ARBA" id="ARBA00048679"/>
    </source>
</evidence>
<dbReference type="RefSeq" id="WP_011563717.1">
    <property type="nucleotide sequence ID" value="NC_008148.1"/>
</dbReference>
<comment type="catalytic activity">
    <reaction evidence="8">
        <text>L-seryl-[protein] + ATP = O-phospho-L-seryl-[protein] + ADP + H(+)</text>
        <dbReference type="Rhea" id="RHEA:17989"/>
        <dbReference type="Rhea" id="RHEA-COMP:9863"/>
        <dbReference type="Rhea" id="RHEA-COMP:11604"/>
        <dbReference type="ChEBI" id="CHEBI:15378"/>
        <dbReference type="ChEBI" id="CHEBI:29999"/>
        <dbReference type="ChEBI" id="CHEBI:30616"/>
        <dbReference type="ChEBI" id="CHEBI:83421"/>
        <dbReference type="ChEBI" id="CHEBI:456216"/>
        <dbReference type="EC" id="2.7.11.1"/>
    </reaction>
</comment>
<dbReference type="InterPro" id="IPR032710">
    <property type="entry name" value="NTF2-like_dom_sf"/>
</dbReference>
<accession>Q1AY29</accession>
<dbReference type="SMART" id="SM00220">
    <property type="entry name" value="S_TKc"/>
    <property type="match status" value="1"/>
</dbReference>
<organism evidence="12 13">
    <name type="scientific">Rubrobacter xylanophilus (strain DSM 9941 / JCM 11954 / NBRC 16129 / PRD-1)</name>
    <dbReference type="NCBI Taxonomy" id="266117"/>
    <lineage>
        <taxon>Bacteria</taxon>
        <taxon>Bacillati</taxon>
        <taxon>Actinomycetota</taxon>
        <taxon>Rubrobacteria</taxon>
        <taxon>Rubrobacterales</taxon>
        <taxon>Rubrobacteraceae</taxon>
        <taxon>Rubrobacter</taxon>
    </lineage>
</organism>
<dbReference type="CDD" id="cd14014">
    <property type="entry name" value="STKc_PknB_like"/>
    <property type="match status" value="1"/>
</dbReference>
<sequence>MAVLAGRFVLERELGCGGMARVYLGADRVLERPVAVKVLRPGYGGTEVASRFRREGRTAARLSHPNVVQVYDAGEGELEGRRVSYIVMEYASGGDLRSLISRRGTIPEGELRRLGEKVCAGLAHAHGRGVVHRDIKPHNILLDGRGEPKVSDFGIARALEATRVTRTGSFLGTALYSSPEQLRGERAGPESDVYSLGVTLYQAATGRLPFEGTPMEVARRHLSEDPPPPRAANPALSLELEEIILRCLSKDPAARPETGELGERLAASPEGPRPGGPQRTAAPRASRRRLLPRAAVAAAALSAAALGVGGAVLLADGDAPGGGSQPARREAGSEAPPAAGGERELAGAGERAGARGGVVAPGPAETVERFYAAAAAGEYGRAAGLLSAGYRRSTWSSTAVFEGTFDTLERVEFTSGPAAEVSGGRATVSFSTVAYHTDRVERRSGVATLVREGGRWRISGLSVG</sequence>
<dbReference type="PANTHER" id="PTHR43289:SF6">
    <property type="entry name" value="SERINE_THREONINE-PROTEIN KINASE NEKL-3"/>
    <property type="match status" value="1"/>
</dbReference>
<keyword evidence="5 12" id="KW-0418">Kinase</keyword>
<dbReference type="GO" id="GO:0045717">
    <property type="term" value="P:negative regulation of fatty acid biosynthetic process"/>
    <property type="evidence" value="ECO:0007669"/>
    <property type="project" value="UniProtKB-ARBA"/>
</dbReference>
<evidence type="ECO:0000256" key="4">
    <source>
        <dbReference type="ARBA" id="ARBA00022741"/>
    </source>
</evidence>
<dbReference type="EMBL" id="CP000386">
    <property type="protein sequence ID" value="ABG03699.1"/>
    <property type="molecule type" value="Genomic_DNA"/>
</dbReference>
<dbReference type="Proteomes" id="UP000006637">
    <property type="component" value="Chromosome"/>
</dbReference>
<dbReference type="FunFam" id="3.30.200.20:FF:000035">
    <property type="entry name" value="Serine/threonine protein kinase Stk1"/>
    <property type="match status" value="1"/>
</dbReference>
<name>Q1AY29_RUBXD</name>
<dbReference type="InterPro" id="IPR011009">
    <property type="entry name" value="Kinase-like_dom_sf"/>
</dbReference>
<dbReference type="Gene3D" id="1.10.510.10">
    <property type="entry name" value="Transferase(Phosphotransferase) domain 1"/>
    <property type="match status" value="1"/>
</dbReference>
<evidence type="ECO:0000313" key="12">
    <source>
        <dbReference type="EMBL" id="ABG03699.1"/>
    </source>
</evidence>
<evidence type="ECO:0000259" key="11">
    <source>
        <dbReference type="PROSITE" id="PS50011"/>
    </source>
</evidence>
<feature type="domain" description="Protein kinase" evidence="11">
    <location>
        <begin position="8"/>
        <end position="267"/>
    </location>
</feature>
<dbReference type="PANTHER" id="PTHR43289">
    <property type="entry name" value="MITOGEN-ACTIVATED PROTEIN KINASE KINASE KINASE 20-RELATED"/>
    <property type="match status" value="1"/>
</dbReference>
<evidence type="ECO:0000256" key="6">
    <source>
        <dbReference type="ARBA" id="ARBA00022840"/>
    </source>
</evidence>
<evidence type="ECO:0000256" key="1">
    <source>
        <dbReference type="ARBA" id="ARBA00012513"/>
    </source>
</evidence>
<feature type="binding site" evidence="9">
    <location>
        <position position="37"/>
    </location>
    <ligand>
        <name>ATP</name>
        <dbReference type="ChEBI" id="CHEBI:30616"/>
    </ligand>
</feature>
<dbReference type="HOGENOM" id="CLU_000288_63_44_11"/>
<dbReference type="PhylomeDB" id="Q1AY29"/>
<dbReference type="STRING" id="266117.Rxyl_0730"/>
<keyword evidence="2 12" id="KW-0723">Serine/threonine-protein kinase</keyword>
<evidence type="ECO:0000256" key="10">
    <source>
        <dbReference type="SAM" id="MobiDB-lite"/>
    </source>
</evidence>
<evidence type="ECO:0000256" key="9">
    <source>
        <dbReference type="PROSITE-ProRule" id="PRU10141"/>
    </source>
</evidence>
<dbReference type="InterPro" id="IPR000719">
    <property type="entry name" value="Prot_kinase_dom"/>
</dbReference>
<feature type="compositionally biased region" description="Low complexity" evidence="10">
    <location>
        <begin position="333"/>
        <end position="360"/>
    </location>
</feature>
<dbReference type="SUPFAM" id="SSF54427">
    <property type="entry name" value="NTF2-like"/>
    <property type="match status" value="1"/>
</dbReference>
<dbReference type="SUPFAM" id="SSF56112">
    <property type="entry name" value="Protein kinase-like (PK-like)"/>
    <property type="match status" value="1"/>
</dbReference>
<keyword evidence="4 9" id="KW-0547">Nucleotide-binding</keyword>
<evidence type="ECO:0000256" key="3">
    <source>
        <dbReference type="ARBA" id="ARBA00022679"/>
    </source>
</evidence>
<dbReference type="InterPro" id="IPR008271">
    <property type="entry name" value="Ser/Thr_kinase_AS"/>
</dbReference>
<evidence type="ECO:0000256" key="7">
    <source>
        <dbReference type="ARBA" id="ARBA00047899"/>
    </source>
</evidence>
<feature type="region of interest" description="Disordered" evidence="10">
    <location>
        <begin position="251"/>
        <end position="288"/>
    </location>
</feature>
<dbReference type="InterPro" id="IPR017441">
    <property type="entry name" value="Protein_kinase_ATP_BS"/>
</dbReference>
<dbReference type="OrthoDB" id="9762169at2"/>
<dbReference type="Gene3D" id="3.30.200.20">
    <property type="entry name" value="Phosphorylase Kinase, domain 1"/>
    <property type="match status" value="1"/>
</dbReference>
<keyword evidence="6 9" id="KW-0067">ATP-binding</keyword>
<dbReference type="eggNOG" id="COG0515">
    <property type="taxonomic scope" value="Bacteria"/>
</dbReference>
<keyword evidence="3" id="KW-0808">Transferase</keyword>
<dbReference type="FunFam" id="1.10.510.10:FF:000021">
    <property type="entry name" value="Serine/threonine protein kinase"/>
    <property type="match status" value="1"/>
</dbReference>
<dbReference type="EC" id="2.7.11.1" evidence="1"/>
<evidence type="ECO:0000256" key="2">
    <source>
        <dbReference type="ARBA" id="ARBA00022527"/>
    </source>
</evidence>
<feature type="compositionally biased region" description="Basic and acidic residues" evidence="10">
    <location>
        <begin position="251"/>
        <end position="263"/>
    </location>
</feature>
<dbReference type="GO" id="GO:0004674">
    <property type="term" value="F:protein serine/threonine kinase activity"/>
    <property type="evidence" value="ECO:0007669"/>
    <property type="project" value="UniProtKB-KW"/>
</dbReference>
<dbReference type="Pfam" id="PF00069">
    <property type="entry name" value="Pkinase"/>
    <property type="match status" value="1"/>
</dbReference>
<gene>
    <name evidence="12" type="ordered locus">Rxyl_0730</name>
</gene>
<dbReference type="KEGG" id="rxy:Rxyl_0730"/>
<dbReference type="PROSITE" id="PS50011">
    <property type="entry name" value="PROTEIN_KINASE_DOM"/>
    <property type="match status" value="1"/>
</dbReference>
<dbReference type="GO" id="GO:0005524">
    <property type="term" value="F:ATP binding"/>
    <property type="evidence" value="ECO:0007669"/>
    <property type="project" value="UniProtKB-UniRule"/>
</dbReference>
<dbReference type="PROSITE" id="PS00108">
    <property type="entry name" value="PROTEIN_KINASE_ST"/>
    <property type="match status" value="1"/>
</dbReference>